<evidence type="ECO:0000313" key="2">
    <source>
        <dbReference type="Proteomes" id="UP000827976"/>
    </source>
</evidence>
<sequence>MSQFFELHGFYTPFEDTSLLCNHGKSASLNVMFLFHATTSLSFFLLLLHVSSLLLSKLFSYLHQRSAFRGEECIHHEEKKLLPLEKDELIEDIVFGCEDLLLFFYENSERNDTHVVGQDKDSSEQTTFAFQVDDDTINNNASESTAHDSPQKNYTEIPTIQSSEPVVAFDSKTKEEDLSKEKRFILVDHNTHSDSKKFKLDEIHGESDCNYGDSSITGESSSWRSSTIFRDSETEYPFSSSSRRSSSLWESYTMFRKYDEEMLFFDKITAQKLHETETLESIKIKPRSVSQRIAHKYLKIKKHKQFPGSRDPYQELESAYVAQVCLAWEALSWNYSNFRRVSLDKNMDFYGYSARVAQEFQQFHVLLQRFIEIEPYEHGSRPQVFARMKISSPKLLQVPEFRDPEGDESKENMSSRISSAEFLNILEEGLKTFMNFLKTDKKSHCEMLKALFKKTSSKHSLIKKTKNKKKSKLKVLTKRKMNEAQEMEILMGLIDMKVVSRVLRMPKISEEQLQWCEEKINKVSVWDGKTQRDSSPLFFPIAS</sequence>
<keyword evidence="1" id="KW-0689">Ribosomal protein</keyword>
<keyword evidence="2" id="KW-1185">Reference proteome</keyword>
<accession>A0ACB7W4V0</accession>
<protein>
    <submittedName>
        <fullName evidence="1">Ribosomal protein L34Ae protein</fullName>
    </submittedName>
</protein>
<proteinExistence type="predicted"/>
<dbReference type="Proteomes" id="UP000827976">
    <property type="component" value="Chromosome 5"/>
</dbReference>
<comment type="caution">
    <text evidence="1">The sequence shown here is derived from an EMBL/GenBank/DDBJ whole genome shotgun (WGS) entry which is preliminary data.</text>
</comment>
<organism evidence="1 2">
    <name type="scientific">Dioscorea alata</name>
    <name type="common">Purple yam</name>
    <dbReference type="NCBI Taxonomy" id="55571"/>
    <lineage>
        <taxon>Eukaryota</taxon>
        <taxon>Viridiplantae</taxon>
        <taxon>Streptophyta</taxon>
        <taxon>Embryophyta</taxon>
        <taxon>Tracheophyta</taxon>
        <taxon>Spermatophyta</taxon>
        <taxon>Magnoliopsida</taxon>
        <taxon>Liliopsida</taxon>
        <taxon>Dioscoreales</taxon>
        <taxon>Dioscoreaceae</taxon>
        <taxon>Dioscorea</taxon>
    </lineage>
</organism>
<keyword evidence="1" id="KW-0687">Ribonucleoprotein</keyword>
<reference evidence="2" key="1">
    <citation type="journal article" date="2022" name="Nat. Commun.">
        <title>Chromosome evolution and the genetic basis of agronomically important traits in greater yam.</title>
        <authorList>
            <person name="Bredeson J.V."/>
            <person name="Lyons J.B."/>
            <person name="Oniyinde I.O."/>
            <person name="Okereke N.R."/>
            <person name="Kolade O."/>
            <person name="Nnabue I."/>
            <person name="Nwadili C.O."/>
            <person name="Hribova E."/>
            <person name="Parker M."/>
            <person name="Nwogha J."/>
            <person name="Shu S."/>
            <person name="Carlson J."/>
            <person name="Kariba R."/>
            <person name="Muthemba S."/>
            <person name="Knop K."/>
            <person name="Barton G.J."/>
            <person name="Sherwood A.V."/>
            <person name="Lopez-Montes A."/>
            <person name="Asiedu R."/>
            <person name="Jamnadass R."/>
            <person name="Muchugi A."/>
            <person name="Goodstein D."/>
            <person name="Egesi C.N."/>
            <person name="Featherston J."/>
            <person name="Asfaw A."/>
            <person name="Simpson G.G."/>
            <person name="Dolezel J."/>
            <person name="Hendre P.S."/>
            <person name="Van Deynze A."/>
            <person name="Kumar P.L."/>
            <person name="Obidiegwu J.E."/>
            <person name="Bhattacharjee R."/>
            <person name="Rokhsar D.S."/>
        </authorList>
    </citation>
    <scope>NUCLEOTIDE SEQUENCE [LARGE SCALE GENOMIC DNA]</scope>
    <source>
        <strain evidence="2">cv. TDa95/00328</strain>
    </source>
</reference>
<gene>
    <name evidence="1" type="ORF">IHE45_05G133400</name>
</gene>
<name>A0ACB7W4V0_DIOAL</name>
<dbReference type="EMBL" id="CM037015">
    <property type="protein sequence ID" value="KAH7682611.1"/>
    <property type="molecule type" value="Genomic_DNA"/>
</dbReference>
<evidence type="ECO:0000313" key="1">
    <source>
        <dbReference type="EMBL" id="KAH7682611.1"/>
    </source>
</evidence>